<dbReference type="GO" id="GO:0015562">
    <property type="term" value="F:efflux transmembrane transporter activity"/>
    <property type="evidence" value="ECO:0007669"/>
    <property type="project" value="InterPro"/>
</dbReference>
<keyword evidence="2" id="KW-0732">Signal</keyword>
<feature type="region of interest" description="Disordered" evidence="3">
    <location>
        <begin position="102"/>
        <end position="121"/>
    </location>
</feature>
<sequence>MKFIQLTGITLFCLALWGCATQPANLDAIAQDSVADRAQWGSEQTAQSSLADSLLALFNDDALNQLVIKSQQHNLSLLQQKARTDAVLFTLTQAQAENLPEVSANVSSQRQKTANSGPTNSHSLALDVSWEWDIWGGLHAESKQALADLQASQLSYQALQDSIAAQTMQAYINAISQTQLAGLSEKNYLSLEKTLMVVSRQYLDGSVDLSDLTQARQNLANADASRISSQLAQRNAIRTLQLLIGDYPDGEALATYHLPKLLAAPKAGVPADVLARRPDVQAAWHEVESVGWGVAVARADRFPKITLTGQVGQSASALKDLLNGDLIWSLASSVGYNLFDGGSLKAKEEQSLSLAEAQYYSYLDTVMTALNEVETALDSEHSQYQQEQAQHQAVAQARLLLANAEQDYRAGLLDITDWLSFQRSLFTAQSALIETRNQRLQNRISLGLALGLGV</sequence>
<dbReference type="Gene3D" id="2.20.200.10">
    <property type="entry name" value="Outer membrane efflux proteins (OEP)"/>
    <property type="match status" value="1"/>
</dbReference>
<dbReference type="RefSeq" id="WP_078320659.1">
    <property type="nucleotide sequence ID" value="NZ_FXTS01000010.1"/>
</dbReference>
<protein>
    <recommendedName>
        <fullName evidence="6">RND transporter</fullName>
    </recommendedName>
</protein>
<feature type="compositionally biased region" description="Polar residues" evidence="3">
    <location>
        <begin position="104"/>
        <end position="121"/>
    </location>
</feature>
<dbReference type="Proteomes" id="UP000190064">
    <property type="component" value="Unassembled WGS sequence"/>
</dbReference>
<keyword evidence="2" id="KW-1134">Transmembrane beta strand</keyword>
<keyword evidence="2" id="KW-0564">Palmitate</keyword>
<keyword evidence="5" id="KW-1185">Reference proteome</keyword>
<dbReference type="Pfam" id="PF02321">
    <property type="entry name" value="OEP"/>
    <property type="match status" value="2"/>
</dbReference>
<keyword evidence="2" id="KW-0472">Membrane</keyword>
<feature type="chain" id="PRO_5010398715" description="RND transporter" evidence="2">
    <location>
        <begin position="21"/>
        <end position="454"/>
    </location>
</feature>
<dbReference type="GO" id="GO:0009279">
    <property type="term" value="C:cell outer membrane"/>
    <property type="evidence" value="ECO:0007669"/>
    <property type="project" value="UniProtKB-SubCell"/>
</dbReference>
<proteinExistence type="inferred from homology"/>
<dbReference type="PANTHER" id="PTHR30203:SF29">
    <property type="entry name" value="PROTEIN CYAE"/>
    <property type="match status" value="1"/>
</dbReference>
<comment type="subcellular location">
    <subcellularLocation>
        <location evidence="2">Cell outer membrane</location>
        <topology evidence="2">Lipid-anchor</topology>
    </subcellularLocation>
</comment>
<evidence type="ECO:0008006" key="6">
    <source>
        <dbReference type="Google" id="ProtNLM"/>
    </source>
</evidence>
<dbReference type="InterPro" id="IPR010131">
    <property type="entry name" value="MdtP/NodT-like"/>
</dbReference>
<name>A0A1T1H8M6_OCELI</name>
<gene>
    <name evidence="4" type="ORF">BTA35_0215185</name>
</gene>
<dbReference type="NCBIfam" id="TIGR01845">
    <property type="entry name" value="outer_NodT"/>
    <property type="match status" value="1"/>
</dbReference>
<dbReference type="AlphaFoldDB" id="A0A1T1H8M6"/>
<dbReference type="InterPro" id="IPR003423">
    <property type="entry name" value="OMP_efflux"/>
</dbReference>
<keyword evidence="2" id="KW-0449">Lipoprotein</keyword>
<dbReference type="EMBL" id="MTSD02000009">
    <property type="protein sequence ID" value="OOV86080.1"/>
    <property type="molecule type" value="Genomic_DNA"/>
</dbReference>
<evidence type="ECO:0000313" key="5">
    <source>
        <dbReference type="Proteomes" id="UP000190064"/>
    </source>
</evidence>
<comment type="similarity">
    <text evidence="1 2">Belongs to the outer membrane factor (OMF) (TC 1.B.17) family.</text>
</comment>
<dbReference type="STRING" id="966.BTA35_0215185"/>
<organism evidence="4 5">
    <name type="scientific">Oceanospirillum linum</name>
    <dbReference type="NCBI Taxonomy" id="966"/>
    <lineage>
        <taxon>Bacteria</taxon>
        <taxon>Pseudomonadati</taxon>
        <taxon>Pseudomonadota</taxon>
        <taxon>Gammaproteobacteria</taxon>
        <taxon>Oceanospirillales</taxon>
        <taxon>Oceanospirillaceae</taxon>
        <taxon>Oceanospirillum</taxon>
    </lineage>
</organism>
<reference evidence="4" key="1">
    <citation type="submission" date="2017-02" db="EMBL/GenBank/DDBJ databases">
        <title>Draft Genome Sequence of the Salt Water Bacterium Oceanospirillum linum ATCC 11336.</title>
        <authorList>
            <person name="Trachtenberg A.M."/>
            <person name="Carney J.G."/>
            <person name="Linnane J.D."/>
            <person name="Rheaume B.A."/>
            <person name="Pitts N.L."/>
            <person name="Mykles D.L."/>
            <person name="Maclea K.S."/>
        </authorList>
    </citation>
    <scope>NUCLEOTIDE SEQUENCE [LARGE SCALE GENOMIC DNA]</scope>
    <source>
        <strain evidence="4">ATCC 11336</strain>
    </source>
</reference>
<accession>A0A1T1H8M6</accession>
<evidence type="ECO:0000256" key="2">
    <source>
        <dbReference type="RuleBase" id="RU362097"/>
    </source>
</evidence>
<keyword evidence="2" id="KW-0812">Transmembrane</keyword>
<dbReference type="Gene3D" id="1.20.1600.10">
    <property type="entry name" value="Outer membrane efflux proteins (OEP)"/>
    <property type="match status" value="1"/>
</dbReference>
<evidence type="ECO:0000256" key="1">
    <source>
        <dbReference type="ARBA" id="ARBA00007613"/>
    </source>
</evidence>
<dbReference type="PANTHER" id="PTHR30203">
    <property type="entry name" value="OUTER MEMBRANE CATION EFFLUX PROTEIN"/>
    <property type="match status" value="1"/>
</dbReference>
<dbReference type="SUPFAM" id="SSF56954">
    <property type="entry name" value="Outer membrane efflux proteins (OEP)"/>
    <property type="match status" value="1"/>
</dbReference>
<feature type="signal peptide" evidence="2">
    <location>
        <begin position="1"/>
        <end position="20"/>
    </location>
</feature>
<comment type="caution">
    <text evidence="4">The sequence shown here is derived from an EMBL/GenBank/DDBJ whole genome shotgun (WGS) entry which is preliminary data.</text>
</comment>
<evidence type="ECO:0000256" key="3">
    <source>
        <dbReference type="SAM" id="MobiDB-lite"/>
    </source>
</evidence>
<evidence type="ECO:0000313" key="4">
    <source>
        <dbReference type="EMBL" id="OOV86080.1"/>
    </source>
</evidence>